<dbReference type="SMART" id="SM00962">
    <property type="entry name" value="SRP54"/>
    <property type="match status" value="1"/>
</dbReference>
<keyword evidence="7" id="KW-1005">Bacterial flagellum biogenesis</keyword>
<name>A0ABY4ETW3_9BACI</name>
<evidence type="ECO:0000256" key="12">
    <source>
        <dbReference type="ARBA" id="ARBA00025337"/>
    </source>
</evidence>
<evidence type="ECO:0000313" key="17">
    <source>
        <dbReference type="EMBL" id="UOQ47859.1"/>
    </source>
</evidence>
<keyword evidence="17" id="KW-0282">Flagellum</keyword>
<gene>
    <name evidence="17" type="primary">flhF</name>
    <name evidence="17" type="ORF">MUN88_17660</name>
</gene>
<dbReference type="InterPro" id="IPR047040">
    <property type="entry name" value="FlhF__GTPase_dom"/>
</dbReference>
<dbReference type="InterPro" id="IPR027417">
    <property type="entry name" value="P-loop_NTPase"/>
</dbReference>
<dbReference type="Gene3D" id="1.20.120.1380">
    <property type="entry name" value="Flagellar FlhF biosynthesis protein, N domain"/>
    <property type="match status" value="1"/>
</dbReference>
<keyword evidence="11" id="KW-1006">Bacterial flagellum protein export</keyword>
<feature type="domain" description="AAA+ ATPase" evidence="15">
    <location>
        <begin position="178"/>
        <end position="310"/>
    </location>
</feature>
<keyword evidence="17" id="KW-0966">Cell projection</keyword>
<dbReference type="CDD" id="cd17873">
    <property type="entry name" value="FlhF"/>
    <property type="match status" value="1"/>
</dbReference>
<dbReference type="Pfam" id="PF00448">
    <property type="entry name" value="SRP54"/>
    <property type="match status" value="1"/>
</dbReference>
<dbReference type="Proteomes" id="UP000831782">
    <property type="component" value="Chromosome"/>
</dbReference>
<evidence type="ECO:0000256" key="9">
    <source>
        <dbReference type="ARBA" id="ARBA00023134"/>
    </source>
</evidence>
<evidence type="ECO:0000259" key="15">
    <source>
        <dbReference type="SMART" id="SM00382"/>
    </source>
</evidence>
<dbReference type="PANTHER" id="PTHR43134:SF3">
    <property type="entry name" value="FLAGELLAR BIOSYNTHESIS PROTEIN FLHF"/>
    <property type="match status" value="1"/>
</dbReference>
<dbReference type="EMBL" id="CP095072">
    <property type="protein sequence ID" value="UOQ47859.1"/>
    <property type="molecule type" value="Genomic_DNA"/>
</dbReference>
<accession>A0ABY4ETW3</accession>
<evidence type="ECO:0000256" key="4">
    <source>
        <dbReference type="ARBA" id="ARBA00022448"/>
    </source>
</evidence>
<sequence>MKVKKFKGSTMPEVMHVVRKELGADAVILNSKVVHEGGFLGLFKKRKLEVLAAVDHMDKPVRKESPPSTSLTKQVSKYKPETNESNDAVLQELRQMKQWLQQNVSQPNETMLPEALQPLYDKMISHEIDHDIVHSFIQTVQERCHPQFSEESKLWQQLAFEIKHRLANKGTFGGEIFDKQIIHLVGPTGVGKTTTIAKLAAHCVLNKRKKVAFITTDTYRIAAIEQLKTYSKILDVPIEIAYNVEDYQSAKEKFRDYDHIFVDTAGRNFKDEKYIRELGKIVDLNHEVNTYLVMSLTTRATDVEGIYLQFDKIPIKQLIFTKKDETSTYGSVLNMCLKYNTGVAYMTIGQDVPDDIEEMSIEKIAKLIVGE</sequence>
<keyword evidence="9" id="KW-0342">GTP-binding</keyword>
<dbReference type="SMART" id="SM00382">
    <property type="entry name" value="AAA"/>
    <property type="match status" value="1"/>
</dbReference>
<evidence type="ECO:0000256" key="11">
    <source>
        <dbReference type="ARBA" id="ARBA00023225"/>
    </source>
</evidence>
<keyword evidence="5" id="KW-1003">Cell membrane</keyword>
<evidence type="ECO:0000256" key="1">
    <source>
        <dbReference type="ARBA" id="ARBA00004413"/>
    </source>
</evidence>
<keyword evidence="10" id="KW-0472">Membrane</keyword>
<dbReference type="RefSeq" id="WP_244717476.1">
    <property type="nucleotide sequence ID" value="NZ_CP095072.1"/>
</dbReference>
<evidence type="ECO:0000259" key="16">
    <source>
        <dbReference type="SMART" id="SM00962"/>
    </source>
</evidence>
<comment type="similarity">
    <text evidence="2">Belongs to the GTP-binding SRP family.</text>
</comment>
<proteinExistence type="inferred from homology"/>
<dbReference type="InterPro" id="IPR020006">
    <property type="entry name" value="FlhF"/>
</dbReference>
<feature type="domain" description="SRP54-type proteins GTP-binding" evidence="16">
    <location>
        <begin position="179"/>
        <end position="370"/>
    </location>
</feature>
<feature type="compositionally biased region" description="Polar residues" evidence="14">
    <location>
        <begin position="66"/>
        <end position="75"/>
    </location>
</feature>
<keyword evidence="4" id="KW-0813">Transport</keyword>
<evidence type="ECO:0000256" key="8">
    <source>
        <dbReference type="ARBA" id="ARBA00022927"/>
    </source>
</evidence>
<dbReference type="InterPro" id="IPR003593">
    <property type="entry name" value="AAA+_ATPase"/>
</dbReference>
<comment type="function">
    <text evidence="12">Necessary for flagellar biosynthesis. May be involved in translocation of the flagellum.</text>
</comment>
<keyword evidence="8" id="KW-0653">Protein transport</keyword>
<keyword evidence="18" id="KW-1185">Reference proteome</keyword>
<evidence type="ECO:0000256" key="13">
    <source>
        <dbReference type="NCBIfam" id="TIGR03499"/>
    </source>
</evidence>
<evidence type="ECO:0000256" key="2">
    <source>
        <dbReference type="ARBA" id="ARBA00008531"/>
    </source>
</evidence>
<evidence type="ECO:0000256" key="3">
    <source>
        <dbReference type="ARBA" id="ARBA00014919"/>
    </source>
</evidence>
<evidence type="ECO:0000256" key="6">
    <source>
        <dbReference type="ARBA" id="ARBA00022741"/>
    </source>
</evidence>
<evidence type="ECO:0000256" key="5">
    <source>
        <dbReference type="ARBA" id="ARBA00022475"/>
    </source>
</evidence>
<dbReference type="PANTHER" id="PTHR43134">
    <property type="entry name" value="SIGNAL RECOGNITION PARTICLE RECEPTOR SUBUNIT ALPHA"/>
    <property type="match status" value="1"/>
</dbReference>
<comment type="subcellular location">
    <subcellularLocation>
        <location evidence="1">Cell membrane</location>
        <topology evidence="1">Peripheral membrane protein</topology>
        <orientation evidence="1">Cytoplasmic side</orientation>
    </subcellularLocation>
</comment>
<feature type="region of interest" description="Disordered" evidence="14">
    <location>
        <begin position="60"/>
        <end position="84"/>
    </location>
</feature>
<keyword evidence="6" id="KW-0547">Nucleotide-binding</keyword>
<dbReference type="Gene3D" id="3.40.50.300">
    <property type="entry name" value="P-loop containing nucleotide triphosphate hydrolases"/>
    <property type="match status" value="1"/>
</dbReference>
<keyword evidence="17" id="KW-0969">Cilium</keyword>
<evidence type="ECO:0000256" key="10">
    <source>
        <dbReference type="ARBA" id="ARBA00023136"/>
    </source>
</evidence>
<evidence type="ECO:0000313" key="18">
    <source>
        <dbReference type="Proteomes" id="UP000831782"/>
    </source>
</evidence>
<evidence type="ECO:0000256" key="7">
    <source>
        <dbReference type="ARBA" id="ARBA00022795"/>
    </source>
</evidence>
<dbReference type="SUPFAM" id="SSF52540">
    <property type="entry name" value="P-loop containing nucleoside triphosphate hydrolases"/>
    <property type="match status" value="1"/>
</dbReference>
<evidence type="ECO:0000256" key="14">
    <source>
        <dbReference type="SAM" id="MobiDB-lite"/>
    </source>
</evidence>
<reference evidence="17 18" key="1">
    <citation type="submission" date="2022-04" db="EMBL/GenBank/DDBJ databases">
        <title>Gracilibacillus sp. isolated from saltern.</title>
        <authorList>
            <person name="Won M."/>
            <person name="Lee C.-M."/>
            <person name="Woen H.-Y."/>
            <person name="Kwon S.-W."/>
        </authorList>
    </citation>
    <scope>NUCLEOTIDE SEQUENCE [LARGE SCALE GENOMIC DNA]</scope>
    <source>
        <strain evidence="17 18">SSWR10-1</strain>
    </source>
</reference>
<dbReference type="NCBIfam" id="TIGR03499">
    <property type="entry name" value="FlhF"/>
    <property type="match status" value="1"/>
</dbReference>
<organism evidence="17 18">
    <name type="scientific">Gracilibacillus caseinilyticus</name>
    <dbReference type="NCBI Taxonomy" id="2932256"/>
    <lineage>
        <taxon>Bacteria</taxon>
        <taxon>Bacillati</taxon>
        <taxon>Bacillota</taxon>
        <taxon>Bacilli</taxon>
        <taxon>Bacillales</taxon>
        <taxon>Bacillaceae</taxon>
        <taxon>Gracilibacillus</taxon>
    </lineage>
</organism>
<dbReference type="InterPro" id="IPR000897">
    <property type="entry name" value="SRP54_GTPase_dom"/>
</dbReference>
<protein>
    <recommendedName>
        <fullName evidence="3 13">Flagellar biosynthesis protein FlhF</fullName>
    </recommendedName>
</protein>